<evidence type="ECO:0000313" key="5">
    <source>
        <dbReference type="Proteomes" id="UP000034054"/>
    </source>
</evidence>
<evidence type="ECO:0000313" key="4">
    <source>
        <dbReference type="EMBL" id="KKW32697.1"/>
    </source>
</evidence>
<protein>
    <recommendedName>
        <fullName evidence="3">RRM domain-containing protein</fullName>
    </recommendedName>
</protein>
<name>A0A0G1ZWG6_9BACT</name>
<dbReference type="SUPFAM" id="SSF54928">
    <property type="entry name" value="RNA-binding domain, RBD"/>
    <property type="match status" value="1"/>
</dbReference>
<dbReference type="Proteomes" id="UP000034054">
    <property type="component" value="Unassembled WGS sequence"/>
</dbReference>
<accession>A0A0G1ZWG6</accession>
<dbReference type="InterPro" id="IPR035979">
    <property type="entry name" value="RBD_domain_sf"/>
</dbReference>
<dbReference type="Pfam" id="PF00076">
    <property type="entry name" value="RRM_1"/>
    <property type="match status" value="1"/>
</dbReference>
<keyword evidence="2" id="KW-0694">RNA-binding</keyword>
<sequence length="133" mass="14439">MYPCLRGSGRNLDKKRKLWHTIIGSLVSCIIRGTAPKSLGHYDPLVTLIVNNKLFVGSLPWGVDDAQLSEMFSAYGSVVSARVITDRETGRSRGFGFVEFADEATAQAAMEALDGSMIEGRAISVSFARPKAE</sequence>
<dbReference type="PROSITE" id="PS50102">
    <property type="entry name" value="RRM"/>
    <property type="match status" value="1"/>
</dbReference>
<dbReference type="GO" id="GO:0003729">
    <property type="term" value="F:mRNA binding"/>
    <property type="evidence" value="ECO:0007669"/>
    <property type="project" value="UniProtKB-ARBA"/>
</dbReference>
<evidence type="ECO:0000259" key="3">
    <source>
        <dbReference type="PROSITE" id="PS50102"/>
    </source>
</evidence>
<dbReference type="Gene3D" id="3.30.70.330">
    <property type="match status" value="1"/>
</dbReference>
<dbReference type="PROSITE" id="PS51257">
    <property type="entry name" value="PROKAR_LIPOPROTEIN"/>
    <property type="match status" value="1"/>
</dbReference>
<dbReference type="GO" id="GO:0009967">
    <property type="term" value="P:positive regulation of signal transduction"/>
    <property type="evidence" value="ECO:0007669"/>
    <property type="project" value="UniProtKB-ARBA"/>
</dbReference>
<dbReference type="InterPro" id="IPR012677">
    <property type="entry name" value="Nucleotide-bd_a/b_plait_sf"/>
</dbReference>
<reference evidence="4 5" key="1">
    <citation type="journal article" date="2015" name="Nature">
        <title>rRNA introns, odd ribosomes, and small enigmatic genomes across a large radiation of phyla.</title>
        <authorList>
            <person name="Brown C.T."/>
            <person name="Hug L.A."/>
            <person name="Thomas B.C."/>
            <person name="Sharon I."/>
            <person name="Castelle C.J."/>
            <person name="Singh A."/>
            <person name="Wilkins M.J."/>
            <person name="Williams K.H."/>
            <person name="Banfield J.F."/>
        </authorList>
    </citation>
    <scope>NUCLEOTIDE SEQUENCE [LARGE SCALE GENOMIC DNA]</scope>
</reference>
<feature type="domain" description="RRM" evidence="3">
    <location>
        <begin position="52"/>
        <end position="130"/>
    </location>
</feature>
<dbReference type="FunFam" id="3.30.70.330:FF:000383">
    <property type="entry name" value="Sex lethal, isoform D"/>
    <property type="match status" value="1"/>
</dbReference>
<dbReference type="AlphaFoldDB" id="A0A0G1ZWG6"/>
<comment type="caution">
    <text evidence="4">The sequence shown here is derived from an EMBL/GenBank/DDBJ whole genome shotgun (WGS) entry which is preliminary data.</text>
</comment>
<evidence type="ECO:0000256" key="1">
    <source>
        <dbReference type="ARBA" id="ARBA00022737"/>
    </source>
</evidence>
<gene>
    <name evidence="4" type="ORF">UY76_C0019G0007</name>
</gene>
<dbReference type="InterPro" id="IPR048289">
    <property type="entry name" value="RRM2_NsCP33-like"/>
</dbReference>
<evidence type="ECO:0000256" key="2">
    <source>
        <dbReference type="ARBA" id="ARBA00022884"/>
    </source>
</evidence>
<dbReference type="CDD" id="cd21608">
    <property type="entry name" value="RRM2_NsCP33_like"/>
    <property type="match status" value="1"/>
</dbReference>
<dbReference type="GO" id="GO:0005737">
    <property type="term" value="C:cytoplasm"/>
    <property type="evidence" value="ECO:0007669"/>
    <property type="project" value="UniProtKB-ARBA"/>
</dbReference>
<dbReference type="SMART" id="SM00360">
    <property type="entry name" value="RRM"/>
    <property type="match status" value="1"/>
</dbReference>
<dbReference type="PANTHER" id="PTHR48027">
    <property type="entry name" value="HETEROGENEOUS NUCLEAR RIBONUCLEOPROTEIN 87F-RELATED"/>
    <property type="match status" value="1"/>
</dbReference>
<keyword evidence="1" id="KW-0677">Repeat</keyword>
<dbReference type="GO" id="GO:0010629">
    <property type="term" value="P:negative regulation of gene expression"/>
    <property type="evidence" value="ECO:0007669"/>
    <property type="project" value="UniProtKB-ARBA"/>
</dbReference>
<proteinExistence type="predicted"/>
<dbReference type="InterPro" id="IPR000504">
    <property type="entry name" value="RRM_dom"/>
</dbReference>
<organism evidence="4 5">
    <name type="scientific">Candidatus Uhrbacteria bacterium GW2011_GWA2_52_8d</name>
    <dbReference type="NCBI Taxonomy" id="1618979"/>
    <lineage>
        <taxon>Bacteria</taxon>
        <taxon>Candidatus Uhriibacteriota</taxon>
    </lineage>
</organism>
<dbReference type="EMBL" id="LCRH01000019">
    <property type="protein sequence ID" value="KKW32697.1"/>
    <property type="molecule type" value="Genomic_DNA"/>
</dbReference>
<dbReference type="InterPro" id="IPR052462">
    <property type="entry name" value="SLIRP/GR-RBP-like"/>
</dbReference>